<evidence type="ECO:0000313" key="2">
    <source>
        <dbReference type="Proteomes" id="UP001219750"/>
    </source>
</evidence>
<proteinExistence type="predicted"/>
<reference evidence="1" key="2">
    <citation type="journal article" date="2024" name="Viruses">
        <title>New Genera and Species of Caulobacter and Brevundimonas Bacteriophages Provide Insights into Phage Genome Evolution.</title>
        <authorList>
            <person name="Ely B."/>
            <person name="Hils M."/>
            <person name="Clarke A."/>
            <person name="Albert M."/>
            <person name="Holness N."/>
            <person name="Lenski J."/>
            <person name="Mohammadi T."/>
        </authorList>
    </citation>
    <scope>NUCLEOTIDE SEQUENCE</scope>
</reference>
<evidence type="ECO:0000313" key="1">
    <source>
        <dbReference type="EMBL" id="WCA46208.1"/>
    </source>
</evidence>
<organism evidence="1 2">
    <name type="scientific">Caulobacter phage DCM</name>
    <dbReference type="NCBI Taxonomy" id="3020391"/>
    <lineage>
        <taxon>Viruses</taxon>
        <taxon>Duplodnaviria</taxon>
        <taxon>Heunggongvirae</taxon>
        <taxon>Uroviricota</taxon>
        <taxon>Caudoviricetes</taxon>
        <taxon>Autographivirales</taxon>
        <taxon>Autonotataviridae</taxon>
        <taxon>Dcimvirus</taxon>
        <taxon>Dcimvirus DCM</taxon>
    </lineage>
</organism>
<sequence length="88" mass="9920">MSKAELKPDGTAERPFYLNTSGEEYRTYHYADGKSYTIADPVDQYIFLGKSGEWTQRVIDAKGVTHRPTPGWIAISWKPRPGEPAFVA</sequence>
<dbReference type="EMBL" id="OQ137559">
    <property type="protein sequence ID" value="WCA46208.1"/>
    <property type="molecule type" value="Genomic_DNA"/>
</dbReference>
<gene>
    <name evidence="1" type="primary">DCM_gp013</name>
</gene>
<protein>
    <submittedName>
        <fullName evidence="1">Uncharacterized protein</fullName>
    </submittedName>
</protein>
<dbReference type="Proteomes" id="UP001219750">
    <property type="component" value="Segment"/>
</dbReference>
<reference evidence="1" key="1">
    <citation type="submission" date="2022-12" db="EMBL/GenBank/DDBJ databases">
        <authorList>
            <person name="Ely B."/>
        </authorList>
    </citation>
    <scope>NUCLEOTIDE SEQUENCE</scope>
</reference>
<keyword evidence="2" id="KW-1185">Reference proteome</keyword>
<accession>A0AAF0B8T1</accession>
<name>A0AAF0B8T1_9CAUD</name>